<reference evidence="3 4" key="1">
    <citation type="submission" date="2021-06" db="EMBL/GenBank/DDBJ databases">
        <title>Caerostris extrusa draft genome.</title>
        <authorList>
            <person name="Kono N."/>
            <person name="Arakawa K."/>
        </authorList>
    </citation>
    <scope>NUCLEOTIDE SEQUENCE [LARGE SCALE GENOMIC DNA]</scope>
</reference>
<evidence type="ECO:0000256" key="1">
    <source>
        <dbReference type="SAM" id="MobiDB-lite"/>
    </source>
</evidence>
<dbReference type="Proteomes" id="UP001054945">
    <property type="component" value="Unassembled WGS sequence"/>
</dbReference>
<proteinExistence type="predicted"/>
<evidence type="ECO:0000313" key="4">
    <source>
        <dbReference type="Proteomes" id="UP001054945"/>
    </source>
</evidence>
<dbReference type="AlphaFoldDB" id="A0AAV4S4Q3"/>
<gene>
    <name evidence="3" type="primary">AVEN_643_1</name>
    <name evidence="3" type="ORF">CEXT_299151</name>
</gene>
<evidence type="ECO:0000313" key="3">
    <source>
        <dbReference type="EMBL" id="GIY28186.1"/>
    </source>
</evidence>
<dbReference type="PANTHER" id="PTHR46536:SF3">
    <property type="entry name" value="ARF7 EFFECTOR PROTEIN C-TERMINAL DOMAIN-CONTAINING PROTEIN"/>
    <property type="match status" value="1"/>
</dbReference>
<name>A0AAV4S4Q3_CAEEX</name>
<comment type="caution">
    <text evidence="3">The sequence shown here is derived from an EMBL/GenBank/DDBJ whole genome shotgun (WGS) entry which is preliminary data.</text>
</comment>
<dbReference type="EMBL" id="BPLR01008917">
    <property type="protein sequence ID" value="GIY28186.1"/>
    <property type="molecule type" value="Genomic_DNA"/>
</dbReference>
<dbReference type="Pfam" id="PF14949">
    <property type="entry name" value="ARF7EP_C"/>
    <property type="match status" value="1"/>
</dbReference>
<accession>A0AAV4S4Q3</accession>
<protein>
    <submittedName>
        <fullName evidence="3">ARF7EP_C domain-containing protein</fullName>
    </submittedName>
</protein>
<organism evidence="3 4">
    <name type="scientific">Caerostris extrusa</name>
    <name type="common">Bark spider</name>
    <name type="synonym">Caerostris bankana</name>
    <dbReference type="NCBI Taxonomy" id="172846"/>
    <lineage>
        <taxon>Eukaryota</taxon>
        <taxon>Metazoa</taxon>
        <taxon>Ecdysozoa</taxon>
        <taxon>Arthropoda</taxon>
        <taxon>Chelicerata</taxon>
        <taxon>Arachnida</taxon>
        <taxon>Araneae</taxon>
        <taxon>Araneomorphae</taxon>
        <taxon>Entelegynae</taxon>
        <taxon>Araneoidea</taxon>
        <taxon>Araneidae</taxon>
        <taxon>Caerostris</taxon>
    </lineage>
</organism>
<feature type="domain" description="ARF7 effector protein C-terminal" evidence="2">
    <location>
        <begin position="11"/>
        <end position="100"/>
    </location>
</feature>
<feature type="region of interest" description="Disordered" evidence="1">
    <location>
        <begin position="1"/>
        <end position="20"/>
    </location>
</feature>
<dbReference type="InterPro" id="IPR029264">
    <property type="entry name" value="ARF7EP_C"/>
</dbReference>
<evidence type="ECO:0000259" key="2">
    <source>
        <dbReference type="Pfam" id="PF14949"/>
    </source>
</evidence>
<keyword evidence="4" id="KW-1185">Reference proteome</keyword>
<dbReference type="PANTHER" id="PTHR46536">
    <property type="entry name" value="ARL14 EFFECTOR PROTEIN"/>
    <property type="match status" value="1"/>
</dbReference>
<sequence>MTDKSKNSRERVAEDKTQRPETEFECIQSNENVLQIKLKVKRKHLSKFDVKGIHRETGLDLCDCLGPDCPGCFMPCPKCSSWKCGHECRQHRRWVYEKIGDDV</sequence>